<dbReference type="PANTHER" id="PTHR35830">
    <property type="entry name" value="OS05G0299200 PROTEIN"/>
    <property type="match status" value="1"/>
</dbReference>
<keyword evidence="2" id="KW-1185">Reference proteome</keyword>
<evidence type="ECO:0000313" key="2">
    <source>
        <dbReference type="Proteomes" id="UP000325081"/>
    </source>
</evidence>
<dbReference type="EMBL" id="BKCP01006183">
    <property type="protein sequence ID" value="GER41653.1"/>
    <property type="molecule type" value="Genomic_DNA"/>
</dbReference>
<reference evidence="2" key="1">
    <citation type="journal article" date="2019" name="Curr. Biol.">
        <title>Genome Sequence of Striga asiatica Provides Insight into the Evolution of Plant Parasitism.</title>
        <authorList>
            <person name="Yoshida S."/>
            <person name="Kim S."/>
            <person name="Wafula E.K."/>
            <person name="Tanskanen J."/>
            <person name="Kim Y.M."/>
            <person name="Honaas L."/>
            <person name="Yang Z."/>
            <person name="Spallek T."/>
            <person name="Conn C.E."/>
            <person name="Ichihashi Y."/>
            <person name="Cheong K."/>
            <person name="Cui S."/>
            <person name="Der J.P."/>
            <person name="Gundlach H."/>
            <person name="Jiao Y."/>
            <person name="Hori C."/>
            <person name="Ishida J.K."/>
            <person name="Kasahara H."/>
            <person name="Kiba T."/>
            <person name="Kim M.S."/>
            <person name="Koo N."/>
            <person name="Laohavisit A."/>
            <person name="Lee Y.H."/>
            <person name="Lumba S."/>
            <person name="McCourt P."/>
            <person name="Mortimer J.C."/>
            <person name="Mutuku J.M."/>
            <person name="Nomura T."/>
            <person name="Sasaki-Sekimoto Y."/>
            <person name="Seto Y."/>
            <person name="Wang Y."/>
            <person name="Wakatake T."/>
            <person name="Sakakibara H."/>
            <person name="Demura T."/>
            <person name="Yamaguchi S."/>
            <person name="Yoneyama K."/>
            <person name="Manabe R.I."/>
            <person name="Nelson D.C."/>
            <person name="Schulman A.H."/>
            <person name="Timko M.P."/>
            <person name="dePamphilis C.W."/>
            <person name="Choi D."/>
            <person name="Shirasu K."/>
        </authorList>
    </citation>
    <scope>NUCLEOTIDE SEQUENCE [LARGE SCALE GENOMIC DNA]</scope>
    <source>
        <strain evidence="2">cv. UVA1</strain>
    </source>
</reference>
<evidence type="ECO:0000313" key="1">
    <source>
        <dbReference type="EMBL" id="GER41653.1"/>
    </source>
</evidence>
<protein>
    <submittedName>
        <fullName evidence="1">NADH-quinone oxidoreductase subunit D</fullName>
    </submittedName>
</protein>
<organism evidence="1 2">
    <name type="scientific">Striga asiatica</name>
    <name type="common">Asiatic witchweed</name>
    <name type="synonym">Buchnera asiatica</name>
    <dbReference type="NCBI Taxonomy" id="4170"/>
    <lineage>
        <taxon>Eukaryota</taxon>
        <taxon>Viridiplantae</taxon>
        <taxon>Streptophyta</taxon>
        <taxon>Embryophyta</taxon>
        <taxon>Tracheophyta</taxon>
        <taxon>Spermatophyta</taxon>
        <taxon>Magnoliopsida</taxon>
        <taxon>eudicotyledons</taxon>
        <taxon>Gunneridae</taxon>
        <taxon>Pentapetalae</taxon>
        <taxon>asterids</taxon>
        <taxon>lamiids</taxon>
        <taxon>Lamiales</taxon>
        <taxon>Orobanchaceae</taxon>
        <taxon>Buchnereae</taxon>
        <taxon>Striga</taxon>
    </lineage>
</organism>
<accession>A0A5A7Q8Q6</accession>
<dbReference type="PANTHER" id="PTHR35830:SF1">
    <property type="entry name" value="OS05G0299200 PROTEIN"/>
    <property type="match status" value="1"/>
</dbReference>
<dbReference type="OrthoDB" id="1898167at2759"/>
<sequence length="367" mass="41385">MSNCCSLALPQLMNLNLSDRCVSRHTYVPSAVLRRHHRRRLLKYSPNHAQTPIPTPAIFKLSDEGLQITLRTPNHSLQQVETRLNKFLDYGRETLDDLKTILTVNGDNGGVVISCRRSTVEFLIALFLTSLVAAVALRGLFKARKSSGEVLIYKRDRSLGGREVVVGKSEMSWPTSKSTPLSSNDVYSNYWKRKNRTKTLAKRRKEELPQWWPRTVNWGPQETTDKEDYQRIVNQLIREALILEALIESISNDATSIQINGEDIREFIAGLADNVGLESTHAARMALEVQNKHAQALAELFKVCLIHRVFPPEENSPEMEMVARGLDKSLSLEQREHILKSFITICGEDIGQSVMEALGLAKGGKQI</sequence>
<dbReference type="Proteomes" id="UP000325081">
    <property type="component" value="Unassembled WGS sequence"/>
</dbReference>
<dbReference type="AlphaFoldDB" id="A0A5A7Q8Q6"/>
<proteinExistence type="predicted"/>
<comment type="caution">
    <text evidence="1">The sequence shown here is derived from an EMBL/GenBank/DDBJ whole genome shotgun (WGS) entry which is preliminary data.</text>
</comment>
<name>A0A5A7Q8Q6_STRAF</name>
<gene>
    <name evidence="1" type="ORF">STAS_18385</name>
</gene>